<dbReference type="Gene3D" id="3.40.630.30">
    <property type="match status" value="2"/>
</dbReference>
<dbReference type="InterPro" id="IPR051531">
    <property type="entry name" value="N-acetyltransferase"/>
</dbReference>
<dbReference type="AlphaFoldDB" id="A0A2W0HBV7"/>
<comment type="caution">
    <text evidence="2">The sequence shown here is derived from an EMBL/GenBank/DDBJ whole genome shotgun (WGS) entry which is preliminary data.</text>
</comment>
<evidence type="ECO:0000313" key="2">
    <source>
        <dbReference type="EMBL" id="PYZ97490.1"/>
    </source>
</evidence>
<dbReference type="PANTHER" id="PTHR43792:SF9">
    <property type="entry name" value="RIBOSOMAL-PROTEIN-ALANINE ACETYLTRANSFERASE"/>
    <property type="match status" value="1"/>
</dbReference>
<feature type="domain" description="N-acetyltransferase" evidence="1">
    <location>
        <begin position="9"/>
        <end position="153"/>
    </location>
</feature>
<accession>A0A2W0HBV7</accession>
<gene>
    <name evidence="2" type="ORF">CR205_02520</name>
</gene>
<proteinExistence type="predicted"/>
<dbReference type="PANTHER" id="PTHR43792">
    <property type="entry name" value="GNAT FAMILY, PUTATIVE (AFU_ORTHOLOGUE AFUA_3G00765)-RELATED-RELATED"/>
    <property type="match status" value="1"/>
</dbReference>
<protein>
    <submittedName>
        <fullName evidence="2">GNAT family N-acetyltransferase</fullName>
    </submittedName>
</protein>
<dbReference type="OrthoDB" id="9785602at2"/>
<evidence type="ECO:0000313" key="3">
    <source>
        <dbReference type="Proteomes" id="UP000248066"/>
    </source>
</evidence>
<dbReference type="PROSITE" id="PS51186">
    <property type="entry name" value="GNAT"/>
    <property type="match status" value="1"/>
</dbReference>
<dbReference type="SUPFAM" id="SSF55729">
    <property type="entry name" value="Acyl-CoA N-acyltransferases (Nat)"/>
    <property type="match status" value="1"/>
</dbReference>
<keyword evidence="2" id="KW-0808">Transferase</keyword>
<sequence length="158" mass="18508">MNRKQVFFSNLPELETDRLHLRPFRPRDAEDVFTYASIPELTRFLPWDTHRSLSDSEGFLNYVVNWFPEHRRAELGFVLSKKYWGQGLVPEAARRVIAYGFDHLDLVKIKAPAMTENVQSRKVLEKLGFELEGVLKQEYIIKGKSRDMAMYALMKGQE</sequence>
<evidence type="ECO:0000259" key="1">
    <source>
        <dbReference type="PROSITE" id="PS51186"/>
    </source>
</evidence>
<dbReference type="EMBL" id="PDOF01000001">
    <property type="protein sequence ID" value="PYZ97490.1"/>
    <property type="molecule type" value="Genomic_DNA"/>
</dbReference>
<organism evidence="2 3">
    <name type="scientific">Alteribacter lacisalsi</name>
    <dbReference type="NCBI Taxonomy" id="2045244"/>
    <lineage>
        <taxon>Bacteria</taxon>
        <taxon>Bacillati</taxon>
        <taxon>Bacillota</taxon>
        <taxon>Bacilli</taxon>
        <taxon>Bacillales</taxon>
        <taxon>Bacillaceae</taxon>
        <taxon>Alteribacter</taxon>
    </lineage>
</organism>
<dbReference type="RefSeq" id="WP_110516623.1">
    <property type="nucleotide sequence ID" value="NZ_PDOF01000001.1"/>
</dbReference>
<dbReference type="GO" id="GO:0008999">
    <property type="term" value="F:protein-N-terminal-alanine acetyltransferase activity"/>
    <property type="evidence" value="ECO:0007669"/>
    <property type="project" value="TreeGrafter"/>
</dbReference>
<dbReference type="InterPro" id="IPR016181">
    <property type="entry name" value="Acyl_CoA_acyltransferase"/>
</dbReference>
<dbReference type="InterPro" id="IPR000182">
    <property type="entry name" value="GNAT_dom"/>
</dbReference>
<dbReference type="Pfam" id="PF13302">
    <property type="entry name" value="Acetyltransf_3"/>
    <property type="match status" value="1"/>
</dbReference>
<keyword evidence="3" id="KW-1185">Reference proteome</keyword>
<dbReference type="GO" id="GO:0005737">
    <property type="term" value="C:cytoplasm"/>
    <property type="evidence" value="ECO:0007669"/>
    <property type="project" value="TreeGrafter"/>
</dbReference>
<name>A0A2W0HBV7_9BACI</name>
<dbReference type="Proteomes" id="UP000248066">
    <property type="component" value="Unassembled WGS sequence"/>
</dbReference>
<reference evidence="2 3" key="1">
    <citation type="submission" date="2017-10" db="EMBL/GenBank/DDBJ databases">
        <title>Bacillus sp. nov., a halophilic bacterium isolated from a Yangshapao Lake.</title>
        <authorList>
            <person name="Wang H."/>
        </authorList>
    </citation>
    <scope>NUCLEOTIDE SEQUENCE [LARGE SCALE GENOMIC DNA]</scope>
    <source>
        <strain evidence="2 3">YSP-3</strain>
    </source>
</reference>